<dbReference type="InterPro" id="IPR046600">
    <property type="entry name" value="DUF6659"/>
</dbReference>
<dbReference type="AlphaFoldDB" id="A0A3G1B2H7"/>
<protein>
    <submittedName>
        <fullName evidence="1">Membrane protein</fullName>
    </submittedName>
</protein>
<accession>A0A3G1B2H7</accession>
<dbReference type="KEGG" id="tah:SU86_005115"/>
<evidence type="ECO:0000313" key="1">
    <source>
        <dbReference type="EMBL" id="AJZ75845.1"/>
    </source>
</evidence>
<dbReference type="Proteomes" id="UP000266745">
    <property type="component" value="Chromosome"/>
</dbReference>
<dbReference type="EMBL" id="CP011097">
    <property type="protein sequence ID" value="AJZ75845.1"/>
    <property type="molecule type" value="Genomic_DNA"/>
</dbReference>
<sequence>MGDGSMLVGKIKYPTYDEKCKKLVLEKKIRFAGILDEFGKLVAGGFKQGLIPMEGDKQKLTKFMEFISEISLRRGLDKELGPINYLAARRDKIILISFPFPIARMTLLISADKDLDIERLASHVIDTFSTEQARLADR</sequence>
<reference evidence="1 2" key="1">
    <citation type="journal article" date="2016" name="Sci. Rep.">
        <title>A novel ammonia-oxidizing archaeon from wastewater treatment plant: Its enrichment, physiological and genomic characteristics.</title>
        <authorList>
            <person name="Li Y."/>
            <person name="Ding K."/>
            <person name="Wen X."/>
            <person name="Zhang B."/>
            <person name="Shen B."/>
            <person name="Yang Y."/>
        </authorList>
    </citation>
    <scope>NUCLEOTIDE SEQUENCE [LARGE SCALE GENOMIC DNA]</scope>
    <source>
        <strain evidence="1 2">SAT1</strain>
    </source>
</reference>
<dbReference type="Pfam" id="PF20364">
    <property type="entry name" value="DUF6659"/>
    <property type="match status" value="1"/>
</dbReference>
<keyword evidence="2" id="KW-1185">Reference proteome</keyword>
<organism evidence="1 2">
    <name type="scientific">Candidatus Nitrosotenuis cloacae</name>
    <dbReference type="NCBI Taxonomy" id="1603555"/>
    <lineage>
        <taxon>Archaea</taxon>
        <taxon>Nitrososphaerota</taxon>
        <taxon>Candidatus Nitrosotenuis</taxon>
    </lineage>
</organism>
<name>A0A3G1B2H7_9ARCH</name>
<gene>
    <name evidence="1" type="ORF">SU86_005115</name>
</gene>
<proteinExistence type="predicted"/>
<evidence type="ECO:0000313" key="2">
    <source>
        <dbReference type="Proteomes" id="UP000266745"/>
    </source>
</evidence>